<accession>A0A0B0PGM5</accession>
<evidence type="ECO:0000313" key="2">
    <source>
        <dbReference type="Proteomes" id="UP000032142"/>
    </source>
</evidence>
<dbReference type="Proteomes" id="UP000032142">
    <property type="component" value="Unassembled WGS sequence"/>
</dbReference>
<dbReference type="EMBL" id="KN427329">
    <property type="protein sequence ID" value="KHG24072.1"/>
    <property type="molecule type" value="Genomic_DNA"/>
</dbReference>
<proteinExistence type="predicted"/>
<name>A0A0B0PGM5_GOSAR</name>
<gene>
    <name evidence="1" type="ORF">F383_30720</name>
</gene>
<sequence length="11" mass="1340">MSEVRRSAYLK</sequence>
<reference evidence="2" key="1">
    <citation type="submission" date="2014-09" db="EMBL/GenBank/DDBJ databases">
        <authorList>
            <person name="Mudge J."/>
            <person name="Ramaraj T."/>
            <person name="Lindquist I.E."/>
            <person name="Bharti A.K."/>
            <person name="Sundararajan A."/>
            <person name="Cameron C.T."/>
            <person name="Woodward J.E."/>
            <person name="May G.D."/>
            <person name="Brubaker C."/>
            <person name="Broadhvest J."/>
            <person name="Wilkins T.A."/>
        </authorList>
    </citation>
    <scope>NUCLEOTIDE SEQUENCE</scope>
    <source>
        <strain evidence="2">cv. AKA8401</strain>
    </source>
</reference>
<organism evidence="1 2">
    <name type="scientific">Gossypium arboreum</name>
    <name type="common">Tree cotton</name>
    <name type="synonym">Gossypium nanking</name>
    <dbReference type="NCBI Taxonomy" id="29729"/>
    <lineage>
        <taxon>Eukaryota</taxon>
        <taxon>Viridiplantae</taxon>
        <taxon>Streptophyta</taxon>
        <taxon>Embryophyta</taxon>
        <taxon>Tracheophyta</taxon>
        <taxon>Spermatophyta</taxon>
        <taxon>Magnoliopsida</taxon>
        <taxon>eudicotyledons</taxon>
        <taxon>Gunneridae</taxon>
        <taxon>Pentapetalae</taxon>
        <taxon>rosids</taxon>
        <taxon>malvids</taxon>
        <taxon>Malvales</taxon>
        <taxon>Malvaceae</taxon>
        <taxon>Malvoideae</taxon>
        <taxon>Gossypium</taxon>
    </lineage>
</organism>
<protein>
    <submittedName>
        <fullName evidence="1">Uncharacterized protein</fullName>
    </submittedName>
</protein>
<evidence type="ECO:0000313" key="1">
    <source>
        <dbReference type="EMBL" id="KHG24072.1"/>
    </source>
</evidence>
<keyword evidence="2" id="KW-1185">Reference proteome</keyword>